<organism evidence="1">
    <name type="scientific">uncultured Rubrobacteraceae bacterium</name>
    <dbReference type="NCBI Taxonomy" id="349277"/>
    <lineage>
        <taxon>Bacteria</taxon>
        <taxon>Bacillati</taxon>
        <taxon>Actinomycetota</taxon>
        <taxon>Rubrobacteria</taxon>
        <taxon>Rubrobacterales</taxon>
        <taxon>Rubrobacteraceae</taxon>
        <taxon>environmental samples</taxon>
    </lineage>
</organism>
<protein>
    <submittedName>
        <fullName evidence="1">Uncharacterized protein</fullName>
    </submittedName>
</protein>
<reference evidence="1" key="1">
    <citation type="submission" date="2020-02" db="EMBL/GenBank/DDBJ databases">
        <authorList>
            <person name="Meier V. D."/>
        </authorList>
    </citation>
    <scope>NUCLEOTIDE SEQUENCE</scope>
    <source>
        <strain evidence="1">AVDCRST_MAG02</strain>
    </source>
</reference>
<gene>
    <name evidence="1" type="ORF">AVDCRST_MAG02-1205</name>
</gene>
<dbReference type="EMBL" id="CADCVH010000037">
    <property type="protein sequence ID" value="CAA9453306.1"/>
    <property type="molecule type" value="Genomic_DNA"/>
</dbReference>
<name>A0A6J4QS20_9ACTN</name>
<accession>A0A6J4QS20</accession>
<proteinExistence type="predicted"/>
<sequence>MTVGTEKNHVLPGVAPARALPVHLQHYRLAKPFVEPTDLANVTTFLD</sequence>
<dbReference type="AlphaFoldDB" id="A0A6J4QS20"/>
<evidence type="ECO:0000313" key="1">
    <source>
        <dbReference type="EMBL" id="CAA9453306.1"/>
    </source>
</evidence>